<dbReference type="RefSeq" id="WP_201956629.1">
    <property type="nucleotide sequence ID" value="NZ_JAERRJ010000018.1"/>
</dbReference>
<keyword evidence="1" id="KW-0378">Hydrolase</keyword>
<name>A0ABS1MGC4_9NOCA</name>
<dbReference type="PANTHER" id="PTHR34853:SF5">
    <property type="entry name" value="LIP-DOMAIN-CONTAINING PROTEIN-RELATED"/>
    <property type="match status" value="1"/>
</dbReference>
<organism evidence="3 4">
    <name type="scientific">Nocardia acididurans</name>
    <dbReference type="NCBI Taxonomy" id="2802282"/>
    <lineage>
        <taxon>Bacteria</taxon>
        <taxon>Bacillati</taxon>
        <taxon>Actinomycetota</taxon>
        <taxon>Actinomycetes</taxon>
        <taxon>Mycobacteriales</taxon>
        <taxon>Nocardiaceae</taxon>
        <taxon>Nocardia</taxon>
    </lineage>
</organism>
<feature type="signal peptide" evidence="2">
    <location>
        <begin position="1"/>
        <end position="16"/>
    </location>
</feature>
<reference evidence="3 4" key="1">
    <citation type="submission" date="2021-01" db="EMBL/GenBank/DDBJ databases">
        <title>WGS of actinomycetes isolated from Thailand.</title>
        <authorList>
            <person name="Thawai C."/>
        </authorList>
    </citation>
    <scope>NUCLEOTIDE SEQUENCE [LARGE SCALE GENOMIC DNA]</scope>
    <source>
        <strain evidence="3 4">LPG 2</strain>
    </source>
</reference>
<dbReference type="Gene3D" id="3.40.50.1820">
    <property type="entry name" value="alpha/beta hydrolase"/>
    <property type="match status" value="1"/>
</dbReference>
<evidence type="ECO:0000313" key="3">
    <source>
        <dbReference type="EMBL" id="MBL1079612.1"/>
    </source>
</evidence>
<evidence type="ECO:0000256" key="1">
    <source>
        <dbReference type="ARBA" id="ARBA00022801"/>
    </source>
</evidence>
<dbReference type="PANTHER" id="PTHR34853">
    <property type="match status" value="1"/>
</dbReference>
<dbReference type="Gene3D" id="1.10.260.130">
    <property type="match status" value="1"/>
</dbReference>
<evidence type="ECO:0000256" key="2">
    <source>
        <dbReference type="SAM" id="SignalP"/>
    </source>
</evidence>
<dbReference type="Pfam" id="PF03583">
    <property type="entry name" value="LIP"/>
    <property type="match status" value="1"/>
</dbReference>
<feature type="chain" id="PRO_5045204800" evidence="2">
    <location>
        <begin position="17"/>
        <end position="447"/>
    </location>
</feature>
<sequence>MVAATMLVLPFTTASAQPPVPIEPIPALTVPPEFDDFYKPSAGVVAAAEPGQILRSRAVSPALFGFLHLNIDAWQLLYRTTDSHGEPVATVTTVLVPRGPAPESGRKLLSYQIAEDSLPQYCAPSYVLQSGAIPANYVGSIEALIPLAAGVGQGWTVSIPDWEGPNLAFGAARLNAQATLDGIRAVENFSPAQLSGSSTPAALWGYSGGTVPTAFAAEIAAGYAPELNIVGVAAGGVAGGTLPIALRHNSGGVYSGLVTVAIEGLANEYPEMRKVLEDNLDTVGKMVLGTKKLFCQSVNTVILPFFDYLAHFRGDPLQYPEVQQVLADIALGQRVPSMPVYFYHARYDEILPNVGTDQVIDGYCRENAPSVTYVREMLAEHISGAVTSIPGAFYWLKDRLNGVPGTPGCTTTNPVSTLTEPQNLQAILELVSLDVRALLGEAIGADR</sequence>
<dbReference type="InterPro" id="IPR029058">
    <property type="entry name" value="AB_hydrolase_fold"/>
</dbReference>
<comment type="caution">
    <text evidence="3">The sequence shown here is derived from an EMBL/GenBank/DDBJ whole genome shotgun (WGS) entry which is preliminary data.</text>
</comment>
<dbReference type="Proteomes" id="UP000602198">
    <property type="component" value="Unassembled WGS sequence"/>
</dbReference>
<dbReference type="PIRSF" id="PIRSF029171">
    <property type="entry name" value="Esterase_LipA"/>
    <property type="match status" value="1"/>
</dbReference>
<dbReference type="EMBL" id="JAERRJ010000018">
    <property type="protein sequence ID" value="MBL1079612.1"/>
    <property type="molecule type" value="Genomic_DNA"/>
</dbReference>
<evidence type="ECO:0000313" key="4">
    <source>
        <dbReference type="Proteomes" id="UP000602198"/>
    </source>
</evidence>
<gene>
    <name evidence="3" type="ORF">JK358_34930</name>
</gene>
<proteinExistence type="predicted"/>
<protein>
    <submittedName>
        <fullName evidence="3">Lipase</fullName>
    </submittedName>
</protein>
<keyword evidence="4" id="KW-1185">Reference proteome</keyword>
<keyword evidence="2" id="KW-0732">Signal</keyword>
<dbReference type="InterPro" id="IPR005152">
    <property type="entry name" value="Lipase_secreted"/>
</dbReference>
<accession>A0ABS1MGC4</accession>
<dbReference type="SUPFAM" id="SSF53474">
    <property type="entry name" value="alpha/beta-Hydrolases"/>
    <property type="match status" value="1"/>
</dbReference>